<sequence length="30" mass="3444">MRDVQGLPFCRFGCRYTAVSISPTREVAWP</sequence>
<proteinExistence type="predicted"/>
<reference evidence="1" key="1">
    <citation type="submission" date="2014-09" db="EMBL/GenBank/DDBJ databases">
        <authorList>
            <person name="Magalhaes I.L.F."/>
            <person name="Oliveira U."/>
            <person name="Santos F.R."/>
            <person name="Vidigal T.H.D.A."/>
            <person name="Brescovit A.D."/>
            <person name="Santos A.J."/>
        </authorList>
    </citation>
    <scope>NUCLEOTIDE SEQUENCE</scope>
    <source>
        <tissue evidence="1">Shoot tissue taken approximately 20 cm above the soil surface</tissue>
    </source>
</reference>
<organism evidence="1">
    <name type="scientific">Arundo donax</name>
    <name type="common">Giant reed</name>
    <name type="synonym">Donax arundinaceus</name>
    <dbReference type="NCBI Taxonomy" id="35708"/>
    <lineage>
        <taxon>Eukaryota</taxon>
        <taxon>Viridiplantae</taxon>
        <taxon>Streptophyta</taxon>
        <taxon>Embryophyta</taxon>
        <taxon>Tracheophyta</taxon>
        <taxon>Spermatophyta</taxon>
        <taxon>Magnoliopsida</taxon>
        <taxon>Liliopsida</taxon>
        <taxon>Poales</taxon>
        <taxon>Poaceae</taxon>
        <taxon>PACMAD clade</taxon>
        <taxon>Arundinoideae</taxon>
        <taxon>Arundineae</taxon>
        <taxon>Arundo</taxon>
    </lineage>
</organism>
<name>A0A0A9F401_ARUDO</name>
<dbReference type="EMBL" id="GBRH01190151">
    <property type="protein sequence ID" value="JAE07745.1"/>
    <property type="molecule type" value="Transcribed_RNA"/>
</dbReference>
<protein>
    <submittedName>
        <fullName evidence="1">Uncharacterized protein</fullName>
    </submittedName>
</protein>
<reference evidence="1" key="2">
    <citation type="journal article" date="2015" name="Data Brief">
        <title>Shoot transcriptome of the giant reed, Arundo donax.</title>
        <authorList>
            <person name="Barrero R.A."/>
            <person name="Guerrero F.D."/>
            <person name="Moolhuijzen P."/>
            <person name="Goolsby J.A."/>
            <person name="Tidwell J."/>
            <person name="Bellgard S.E."/>
            <person name="Bellgard M.I."/>
        </authorList>
    </citation>
    <scope>NUCLEOTIDE SEQUENCE</scope>
    <source>
        <tissue evidence="1">Shoot tissue taken approximately 20 cm above the soil surface</tissue>
    </source>
</reference>
<evidence type="ECO:0000313" key="1">
    <source>
        <dbReference type="EMBL" id="JAE07745.1"/>
    </source>
</evidence>
<accession>A0A0A9F401</accession>
<dbReference type="AlphaFoldDB" id="A0A0A9F401"/>